<protein>
    <submittedName>
        <fullName evidence="10">DNA-binding response regulator</fullName>
    </submittedName>
</protein>
<keyword evidence="4 7" id="KW-0238">DNA-binding</keyword>
<evidence type="ECO:0000259" key="8">
    <source>
        <dbReference type="PROSITE" id="PS50110"/>
    </source>
</evidence>
<dbReference type="Gene3D" id="3.40.50.2300">
    <property type="match status" value="1"/>
</dbReference>
<sequence>MTLQEAHSADMLAPMDGSRILVVDDDADIRTLLSDFLEQHGFVVTAVADGAAMDQALAAQDFDIAVLDVMMPGEDGLSILRRLSARGGLPVIMLSAIGSDIDRIVGLEMGAEDYLPKPCNPRELLARVRTVLRRHRRQAADMPEAGGKKLRFAGWQVDMGGRLLTDPDNVVVTLTDGEFRLLRAFIEHPRRVLSRDQLLDYSAGNDSESYDRAIDVQVSRLRRKLERGARAGGQKENGDELVRTIRNEGYMFTAEVRPA</sequence>
<dbReference type="SUPFAM" id="SSF52172">
    <property type="entry name" value="CheY-like"/>
    <property type="match status" value="1"/>
</dbReference>
<evidence type="ECO:0000256" key="2">
    <source>
        <dbReference type="ARBA" id="ARBA00023012"/>
    </source>
</evidence>
<dbReference type="Pfam" id="PF00072">
    <property type="entry name" value="Response_reg"/>
    <property type="match status" value="1"/>
</dbReference>
<evidence type="ECO:0000313" key="10">
    <source>
        <dbReference type="EMBL" id="BBF67916.1"/>
    </source>
</evidence>
<evidence type="ECO:0000256" key="7">
    <source>
        <dbReference type="PROSITE-ProRule" id="PRU01091"/>
    </source>
</evidence>
<proteinExistence type="predicted"/>
<feature type="domain" description="OmpR/PhoB-type" evidence="9">
    <location>
        <begin position="147"/>
        <end position="254"/>
    </location>
</feature>
<evidence type="ECO:0000313" key="11">
    <source>
        <dbReference type="Proteomes" id="UP001059971"/>
    </source>
</evidence>
<keyword evidence="5" id="KW-0804">Transcription</keyword>
<keyword evidence="2" id="KW-0902">Two-component regulatory system</keyword>
<dbReference type="RefSeq" id="WP_261935539.1">
    <property type="nucleotide sequence ID" value="NZ_AP018817.1"/>
</dbReference>
<dbReference type="InterPro" id="IPR001867">
    <property type="entry name" value="OmpR/PhoB-type_DNA-bd"/>
</dbReference>
<keyword evidence="11" id="KW-1185">Reference proteome</keyword>
<evidence type="ECO:0000259" key="9">
    <source>
        <dbReference type="PROSITE" id="PS51755"/>
    </source>
</evidence>
<dbReference type="InterPro" id="IPR011006">
    <property type="entry name" value="CheY-like_superfamily"/>
</dbReference>
<dbReference type="InterPro" id="IPR039420">
    <property type="entry name" value="WalR-like"/>
</dbReference>
<dbReference type="InterPro" id="IPR036388">
    <property type="entry name" value="WH-like_DNA-bd_sf"/>
</dbReference>
<evidence type="ECO:0000256" key="5">
    <source>
        <dbReference type="ARBA" id="ARBA00023163"/>
    </source>
</evidence>
<dbReference type="InterPro" id="IPR001789">
    <property type="entry name" value="Sig_transdc_resp-reg_receiver"/>
</dbReference>
<dbReference type="PANTHER" id="PTHR48111:SF4">
    <property type="entry name" value="DNA-BINDING DUAL TRANSCRIPTIONAL REGULATOR OMPR"/>
    <property type="match status" value="1"/>
</dbReference>
<feature type="DNA-binding region" description="OmpR/PhoB-type" evidence="7">
    <location>
        <begin position="147"/>
        <end position="254"/>
    </location>
</feature>
<name>A0ABN5W6P4_9SPHN</name>
<evidence type="ECO:0000256" key="1">
    <source>
        <dbReference type="ARBA" id="ARBA00022553"/>
    </source>
</evidence>
<dbReference type="SMART" id="SM00862">
    <property type="entry name" value="Trans_reg_C"/>
    <property type="match status" value="1"/>
</dbReference>
<evidence type="ECO:0000256" key="3">
    <source>
        <dbReference type="ARBA" id="ARBA00023015"/>
    </source>
</evidence>
<dbReference type="Gene3D" id="1.10.10.10">
    <property type="entry name" value="Winged helix-like DNA-binding domain superfamily/Winged helix DNA-binding domain"/>
    <property type="match status" value="1"/>
</dbReference>
<dbReference type="SUPFAM" id="SSF46894">
    <property type="entry name" value="C-terminal effector domain of the bipartite response regulators"/>
    <property type="match status" value="1"/>
</dbReference>
<accession>A0ABN5W6P4</accession>
<gene>
    <name evidence="10" type="ORF">SBA_ch1_01160</name>
</gene>
<dbReference type="PROSITE" id="PS50110">
    <property type="entry name" value="RESPONSE_REGULATORY"/>
    <property type="match status" value="1"/>
</dbReference>
<dbReference type="PROSITE" id="PS51755">
    <property type="entry name" value="OMPR_PHOB"/>
    <property type="match status" value="1"/>
</dbReference>
<dbReference type="Pfam" id="PF00486">
    <property type="entry name" value="Trans_reg_C"/>
    <property type="match status" value="1"/>
</dbReference>
<organism evidence="10 11">
    <name type="scientific">Sphingomonas bisphenolicum</name>
    <dbReference type="NCBI Taxonomy" id="296544"/>
    <lineage>
        <taxon>Bacteria</taxon>
        <taxon>Pseudomonadati</taxon>
        <taxon>Pseudomonadota</taxon>
        <taxon>Alphaproteobacteria</taxon>
        <taxon>Sphingomonadales</taxon>
        <taxon>Sphingomonadaceae</taxon>
        <taxon>Sphingomonas</taxon>
    </lineage>
</organism>
<dbReference type="GO" id="GO:0003677">
    <property type="term" value="F:DNA binding"/>
    <property type="evidence" value="ECO:0007669"/>
    <property type="project" value="UniProtKB-KW"/>
</dbReference>
<feature type="domain" description="Response regulatory" evidence="8">
    <location>
        <begin position="19"/>
        <end position="132"/>
    </location>
</feature>
<dbReference type="Gene3D" id="6.10.250.690">
    <property type="match status" value="1"/>
</dbReference>
<keyword evidence="3" id="KW-0805">Transcription regulation</keyword>
<reference evidence="10" key="1">
    <citation type="submission" date="2018-07" db="EMBL/GenBank/DDBJ databases">
        <title>Complete genome sequence of Sphingomonas bisphenolicum strain AO1, a bisphenol A degradative bacterium isolated from Japanese farm field.</title>
        <authorList>
            <person name="Murakami M."/>
            <person name="Koh M."/>
            <person name="Koba S."/>
            <person name="Matsumura Y."/>
        </authorList>
    </citation>
    <scope>NUCLEOTIDE SEQUENCE</scope>
    <source>
        <strain evidence="10">AO1</strain>
    </source>
</reference>
<feature type="modified residue" description="4-aspartylphosphate" evidence="6">
    <location>
        <position position="68"/>
    </location>
</feature>
<dbReference type="SMART" id="SM00448">
    <property type="entry name" value="REC"/>
    <property type="match status" value="1"/>
</dbReference>
<dbReference type="Proteomes" id="UP001059971">
    <property type="component" value="Chromosome 1"/>
</dbReference>
<evidence type="ECO:0000256" key="4">
    <source>
        <dbReference type="ARBA" id="ARBA00023125"/>
    </source>
</evidence>
<dbReference type="PANTHER" id="PTHR48111">
    <property type="entry name" value="REGULATOR OF RPOS"/>
    <property type="match status" value="1"/>
</dbReference>
<dbReference type="CDD" id="cd00383">
    <property type="entry name" value="trans_reg_C"/>
    <property type="match status" value="1"/>
</dbReference>
<dbReference type="InterPro" id="IPR016032">
    <property type="entry name" value="Sig_transdc_resp-reg_C-effctor"/>
</dbReference>
<dbReference type="EMBL" id="AP018817">
    <property type="protein sequence ID" value="BBF67916.1"/>
    <property type="molecule type" value="Genomic_DNA"/>
</dbReference>
<evidence type="ECO:0000256" key="6">
    <source>
        <dbReference type="PROSITE-ProRule" id="PRU00169"/>
    </source>
</evidence>
<keyword evidence="1 6" id="KW-0597">Phosphoprotein</keyword>